<accession>A0A0N0GLE9</accession>
<dbReference type="EC" id="3.1.4.3" evidence="3"/>
<evidence type="ECO:0000313" key="4">
    <source>
        <dbReference type="Proteomes" id="UP000037939"/>
    </source>
</evidence>
<dbReference type="GO" id="GO:0034480">
    <property type="term" value="F:phosphatidylcholine phospholipase C activity"/>
    <property type="evidence" value="ECO:0007669"/>
    <property type="project" value="UniProtKB-EC"/>
</dbReference>
<dbReference type="InterPro" id="IPR017768">
    <property type="entry name" value="AcpA"/>
</dbReference>
<dbReference type="PANTHER" id="PTHR31956">
    <property type="entry name" value="NON-SPECIFIC PHOSPHOLIPASE C4-RELATED"/>
    <property type="match status" value="1"/>
</dbReference>
<comment type="caution">
    <text evidence="3">The sequence shown here is derived from an EMBL/GenBank/DDBJ whole genome shotgun (WGS) entry which is preliminary data.</text>
</comment>
<keyword evidence="4" id="KW-1185">Reference proteome</keyword>
<dbReference type="NCBIfam" id="TIGR03397">
    <property type="entry name" value="acid_phos_Burk"/>
    <property type="match status" value="1"/>
</dbReference>
<sequence length="718" mass="75787">MKRALVFLPMAAAIAGALVACGEGNDGGNVTTPTPSPTPVATISGVVTGSYFQKAKVCIDANNNGVCDTGETSTTTDASGAFTLTGTGALVAEIGTDAVRYDPDTKTSTPVTSKLVFRAPSGATVVSALTTEVVAIAGTNGGDIAAAQSTLATRLGVTIAQVMEDQNKEADTNVKAILKAESDQGITRIATAVAAGGDVTKALTNALALDQIQNVVVIYAENRGFDNLYGLFPGANGIPGVNPTATGSVAKQTDYDDSVLPYLPKTWGGLTAAGQSVTISEAMTATFPNGMFQIDDPKGLLNTGVTMDQSVLTRDLVHRFYNNQMQINGGKNDKYAAYSDAGGLSMGYFDGSKMQMWKVAQNYVLADNLFQGAFGGSFLNHQYLICACAPTYPNAEDASSPVKNAIAAIDTDANGNFVRLTPGTNAPASSLTSAPVYKRDAAITPKDASGMYYAVNTMQPAYQPSSVAPPSTDSTKLYADTTSASYLPPQTQTNIGDLLNAKKVSWAWYGGAWASTLAQAKAGRTFASPIPNFQFHHQPFNYYAEFDPVTHAADRATHLKDFDTDMLNDIKNGTLPAVAFYKPQGNLNQHNGYANVTDGDSHIADLIAKLQASPQWKHMLVIVTYDENGGFYDHAAVPKADRWGPGTRIPALIVSPYAKKGTVDHTQYDTASILRFITHRYSLPVLPGLTQRDNALVANGGKPMGDFTAALDFTQSVQ</sequence>
<dbReference type="Pfam" id="PF04185">
    <property type="entry name" value="Phosphoesterase"/>
    <property type="match status" value="1"/>
</dbReference>
<dbReference type="Proteomes" id="UP000037939">
    <property type="component" value="Unassembled WGS sequence"/>
</dbReference>
<dbReference type="EMBL" id="LAQT01000033">
    <property type="protein sequence ID" value="KPC49927.1"/>
    <property type="molecule type" value="Genomic_DNA"/>
</dbReference>
<gene>
    <name evidence="3" type="primary">plcB_2</name>
    <name evidence="3" type="ORF">WG78_18765</name>
</gene>
<keyword evidence="1 3" id="KW-0378">Hydrolase</keyword>
<dbReference type="OrthoDB" id="9770871at2"/>
<dbReference type="Gene3D" id="3.40.720.10">
    <property type="entry name" value="Alkaline Phosphatase, subunit A"/>
    <property type="match status" value="2"/>
</dbReference>
<feature type="signal peptide" evidence="2">
    <location>
        <begin position="1"/>
        <end position="20"/>
    </location>
</feature>
<dbReference type="STRING" id="857265.WG78_18765"/>
<dbReference type="PATRIC" id="fig|857265.3.peg.3839"/>
<dbReference type="SUPFAM" id="SSF117074">
    <property type="entry name" value="Hypothetical protein PA1324"/>
    <property type="match status" value="1"/>
</dbReference>
<evidence type="ECO:0000313" key="3">
    <source>
        <dbReference type="EMBL" id="KPC49927.1"/>
    </source>
</evidence>
<dbReference type="SUPFAM" id="SSF53649">
    <property type="entry name" value="Alkaline phosphatase-like"/>
    <property type="match status" value="1"/>
</dbReference>
<dbReference type="PANTHER" id="PTHR31956:SF1">
    <property type="entry name" value="NON-SPECIFIC PHOSPHOLIPASE C1"/>
    <property type="match status" value="1"/>
</dbReference>
<dbReference type="GO" id="GO:0003993">
    <property type="term" value="F:acid phosphatase activity"/>
    <property type="evidence" value="ECO:0007669"/>
    <property type="project" value="InterPro"/>
</dbReference>
<proteinExistence type="predicted"/>
<keyword evidence="2" id="KW-0732">Signal</keyword>
<protein>
    <submittedName>
        <fullName evidence="3">Phospholipase C 2</fullName>
        <ecNumber evidence="3">3.1.4.3</ecNumber>
    </submittedName>
</protein>
<reference evidence="3 4" key="1">
    <citation type="submission" date="2015-07" db="EMBL/GenBank/DDBJ databases">
        <title>Draft genome sequence of the Amantichitinum ursilacus IGB-41, a new chitin-degrading bacterium.</title>
        <authorList>
            <person name="Kirstahler P."/>
            <person name="Guenther M."/>
            <person name="Grumaz C."/>
            <person name="Rupp S."/>
            <person name="Zibek S."/>
            <person name="Sohn K."/>
        </authorList>
    </citation>
    <scope>NUCLEOTIDE SEQUENCE [LARGE SCALE GENOMIC DNA]</scope>
    <source>
        <strain evidence="3 4">IGB-41</strain>
    </source>
</reference>
<dbReference type="RefSeq" id="WP_053939345.1">
    <property type="nucleotide sequence ID" value="NZ_LAQT01000033.1"/>
</dbReference>
<dbReference type="InterPro" id="IPR007312">
    <property type="entry name" value="Phosphoesterase"/>
</dbReference>
<organism evidence="3 4">
    <name type="scientific">Amantichitinum ursilacus</name>
    <dbReference type="NCBI Taxonomy" id="857265"/>
    <lineage>
        <taxon>Bacteria</taxon>
        <taxon>Pseudomonadati</taxon>
        <taxon>Pseudomonadota</taxon>
        <taxon>Betaproteobacteria</taxon>
        <taxon>Neisseriales</taxon>
        <taxon>Chitinibacteraceae</taxon>
        <taxon>Amantichitinum</taxon>
    </lineage>
</organism>
<name>A0A0N0GLE9_9NEIS</name>
<evidence type="ECO:0000256" key="2">
    <source>
        <dbReference type="SAM" id="SignalP"/>
    </source>
</evidence>
<dbReference type="InterPro" id="IPR017850">
    <property type="entry name" value="Alkaline_phosphatase_core_sf"/>
</dbReference>
<dbReference type="AlphaFoldDB" id="A0A0N0GLE9"/>
<evidence type="ECO:0000256" key="1">
    <source>
        <dbReference type="ARBA" id="ARBA00022801"/>
    </source>
</evidence>
<feature type="chain" id="PRO_5005849611" evidence="2">
    <location>
        <begin position="21"/>
        <end position="718"/>
    </location>
</feature>
<dbReference type="PROSITE" id="PS51257">
    <property type="entry name" value="PROKAR_LIPOPROTEIN"/>
    <property type="match status" value="1"/>
</dbReference>
<dbReference type="CDD" id="cd16013">
    <property type="entry name" value="AcpA"/>
    <property type="match status" value="1"/>
</dbReference>